<protein>
    <submittedName>
        <fullName evidence="2">Uncharacterized protein</fullName>
    </submittedName>
</protein>
<dbReference type="EMBL" id="GL890828">
    <property type="protein sequence ID" value="EGJ34703.1"/>
    <property type="molecule type" value="Genomic_DNA"/>
</dbReference>
<feature type="compositionally biased region" description="Polar residues" evidence="1">
    <location>
        <begin position="1"/>
        <end position="13"/>
    </location>
</feature>
<evidence type="ECO:0000256" key="1">
    <source>
        <dbReference type="SAM" id="MobiDB-lite"/>
    </source>
</evidence>
<dbReference type="AlphaFoldDB" id="F4XL13"/>
<name>F4XL13_9CYAN</name>
<sequence length="41" mass="4316">MGNTVLEPSTSTVAVGAEPPPQDVMPTAKVVINAIDNKEFF</sequence>
<accession>F4XL13</accession>
<dbReference type="Proteomes" id="UP000003959">
    <property type="component" value="Unassembled WGS sequence"/>
</dbReference>
<proteinExistence type="predicted"/>
<feature type="region of interest" description="Disordered" evidence="1">
    <location>
        <begin position="1"/>
        <end position="23"/>
    </location>
</feature>
<reference evidence="3" key="1">
    <citation type="journal article" date="2011" name="Proc. Natl. Acad. Sci. U.S.A.">
        <title>Genomic insights into the physiology and ecology of the marine filamentous cyanobacterium Lyngbya majuscula.</title>
        <authorList>
            <person name="Jones A.C."/>
            <person name="Monroe E.A."/>
            <person name="Podell S."/>
            <person name="Hess W.R."/>
            <person name="Klages S."/>
            <person name="Esquenazi E."/>
            <person name="Niessen S."/>
            <person name="Hoover H."/>
            <person name="Rothmann M."/>
            <person name="Lasken R.S."/>
            <person name="Yates J.R.III."/>
            <person name="Reinhardt R."/>
            <person name="Kube M."/>
            <person name="Burkart M.D."/>
            <person name="Allen E.E."/>
            <person name="Dorrestein P.C."/>
            <person name="Gerwick W.H."/>
            <person name="Gerwick L."/>
        </authorList>
    </citation>
    <scope>NUCLEOTIDE SEQUENCE [LARGE SCALE GENOMIC DNA]</scope>
    <source>
        <strain evidence="3">3L</strain>
    </source>
</reference>
<evidence type="ECO:0000313" key="3">
    <source>
        <dbReference type="Proteomes" id="UP000003959"/>
    </source>
</evidence>
<organism evidence="2 3">
    <name type="scientific">Moorena producens 3L</name>
    <dbReference type="NCBI Taxonomy" id="489825"/>
    <lineage>
        <taxon>Bacteria</taxon>
        <taxon>Bacillati</taxon>
        <taxon>Cyanobacteriota</taxon>
        <taxon>Cyanophyceae</taxon>
        <taxon>Coleofasciculales</taxon>
        <taxon>Coleofasciculaceae</taxon>
        <taxon>Moorena</taxon>
    </lineage>
</organism>
<evidence type="ECO:0000313" key="2">
    <source>
        <dbReference type="EMBL" id="EGJ34703.1"/>
    </source>
</evidence>
<keyword evidence="3" id="KW-1185">Reference proteome</keyword>
<gene>
    <name evidence="2" type="ORF">LYNGBM3L_13430</name>
</gene>
<dbReference type="HOGENOM" id="CLU_3272907_0_0_3"/>